<comment type="caution">
    <text evidence="1">The sequence shown here is derived from an EMBL/GenBank/DDBJ whole genome shotgun (WGS) entry which is preliminary data.</text>
</comment>
<name>A0A2N0NNC9_9GLOM</name>
<reference evidence="1 2" key="1">
    <citation type="submission" date="2016-04" db="EMBL/GenBank/DDBJ databases">
        <title>Genome analyses suggest a sexual origin of heterokaryosis in a supposedly ancient asexual fungus.</title>
        <authorList>
            <person name="Ropars J."/>
            <person name="Sedzielewska K."/>
            <person name="Noel J."/>
            <person name="Charron P."/>
            <person name="Farinelli L."/>
            <person name="Marton T."/>
            <person name="Kruger M."/>
            <person name="Pelin A."/>
            <person name="Brachmann A."/>
            <person name="Corradi N."/>
        </authorList>
    </citation>
    <scope>NUCLEOTIDE SEQUENCE [LARGE SCALE GENOMIC DNA]</scope>
    <source>
        <strain evidence="1 2">A5</strain>
    </source>
</reference>
<evidence type="ECO:0000313" key="1">
    <source>
        <dbReference type="EMBL" id="PKB96079.1"/>
    </source>
</evidence>
<accession>A0A2N0NNC9</accession>
<dbReference type="Proteomes" id="UP000232722">
    <property type="component" value="Unassembled WGS sequence"/>
</dbReference>
<sequence>MIQPKFLGDCQNLPKNLPNRGDASLFGYGILTRRNFSSRSPPPFGASPPAFGFRAWIGRWLPLQGDGSGFHYRIDGFPPLGTLLDGRISPFGLYWMGFHYQFGDFPFGLYWMGGFSPSDFIGLVSPSDFIRSNFLRIFIRLGENDG</sequence>
<evidence type="ECO:0000313" key="2">
    <source>
        <dbReference type="Proteomes" id="UP000232722"/>
    </source>
</evidence>
<dbReference type="AlphaFoldDB" id="A0A2N0NNC9"/>
<protein>
    <submittedName>
        <fullName evidence="1">Uncharacterized protein</fullName>
    </submittedName>
</protein>
<gene>
    <name evidence="1" type="ORF">RhiirA5_435493</name>
</gene>
<organism evidence="1 2">
    <name type="scientific">Rhizophagus irregularis</name>
    <dbReference type="NCBI Taxonomy" id="588596"/>
    <lineage>
        <taxon>Eukaryota</taxon>
        <taxon>Fungi</taxon>
        <taxon>Fungi incertae sedis</taxon>
        <taxon>Mucoromycota</taxon>
        <taxon>Glomeromycotina</taxon>
        <taxon>Glomeromycetes</taxon>
        <taxon>Glomerales</taxon>
        <taxon>Glomeraceae</taxon>
        <taxon>Rhizophagus</taxon>
    </lineage>
</organism>
<proteinExistence type="predicted"/>
<dbReference type="EMBL" id="LLXJ01004181">
    <property type="protein sequence ID" value="PKB96079.1"/>
    <property type="molecule type" value="Genomic_DNA"/>
</dbReference>
<reference evidence="1 2" key="2">
    <citation type="submission" date="2017-09" db="EMBL/GenBank/DDBJ databases">
        <title>Extensive intraspecific genome diversity in a model arbuscular mycorrhizal fungus.</title>
        <authorList>
            <person name="Chen E.C."/>
            <person name="Morin E."/>
            <person name="Beaudet D."/>
            <person name="Noel J."/>
            <person name="Ndikumana S."/>
            <person name="Charron P."/>
            <person name="St-Onge C."/>
            <person name="Giorgi J."/>
            <person name="Grigoriev I.V."/>
            <person name="Roux C."/>
            <person name="Martin F.M."/>
            <person name="Corradi N."/>
        </authorList>
    </citation>
    <scope>NUCLEOTIDE SEQUENCE [LARGE SCALE GENOMIC DNA]</scope>
    <source>
        <strain evidence="1 2">A5</strain>
    </source>
</reference>